<protein>
    <submittedName>
        <fullName evidence="2">Uncharacterized protein</fullName>
    </submittedName>
</protein>
<keyword evidence="3" id="KW-1185">Reference proteome</keyword>
<feature type="region of interest" description="Disordered" evidence="1">
    <location>
        <begin position="201"/>
        <end position="294"/>
    </location>
</feature>
<sequence length="594" mass="63173">MSSLLSVDLWEAEFSDIEQLLESQQPSRASHARDVEETSSSTQEDIDDDLSDSDMRSLDSFDTHATTITDSEMDDDSTELVLHTQARDQISSKGKEKAQESHWANADCCKEPSIEERIVCAAFAIMAAQDADQASTAPGPRSQGDVPQGSTAKAGPSKPVALDAWFEIGRNAGFCKCQTDSVRMDVEAFLREAFEEDGAWAKKEQENAEKKENARLEDENARLREENAQLKKDSARLTEENARLRKESTAAGKGKRKASDAGLGGVPGTSAGVEATAAPVRGGSSSPTHLTEEGDSDVAALAAAFRCLHIGALDADDAMAVDLPTSSPEVEKADAIRRALALREECLALEPMSLINVRAGGHGEVWEALLLETHDVPGGEDAVRAGMEPTTNGAIEVLYEGDIHWIEWGQIEFGVSGTGTGVGGANGVGLSGDPTSRLLTVDGVLQDPTLGATPFPLPPTDSSASAAPMASTVEFGRAGMESDDGGVVSRGLRRDPMAWLMTSPGVLQGPLQSTASLSLPPNNSTASTNRPPAPATTMAQSHRNRRARRKPQVNPPNDAIPPAPAPAMTRSYRNLTAGQHPPGPQRYHPYRRPS</sequence>
<gene>
    <name evidence="2" type="ORF">A4X09_0g7442</name>
</gene>
<dbReference type="AlphaFoldDB" id="A0A8X7N1V6"/>
<feature type="region of interest" description="Disordered" evidence="1">
    <location>
        <begin position="132"/>
        <end position="157"/>
    </location>
</feature>
<dbReference type="Proteomes" id="UP000078113">
    <property type="component" value="Unassembled WGS sequence"/>
</dbReference>
<feature type="compositionally biased region" description="Basic and acidic residues" evidence="1">
    <location>
        <begin position="201"/>
        <end position="248"/>
    </location>
</feature>
<feature type="compositionally biased region" description="Polar residues" evidence="1">
    <location>
        <begin position="510"/>
        <end position="530"/>
    </location>
</feature>
<feature type="region of interest" description="Disordered" evidence="1">
    <location>
        <begin position="510"/>
        <end position="594"/>
    </location>
</feature>
<dbReference type="CDD" id="cd14686">
    <property type="entry name" value="bZIP"/>
    <property type="match status" value="1"/>
</dbReference>
<reference evidence="2" key="1">
    <citation type="submission" date="2016-04" db="EMBL/GenBank/DDBJ databases">
        <authorList>
            <person name="Nguyen H.D."/>
            <person name="Samba Siva P."/>
            <person name="Cullis J."/>
            <person name="Levesque C.A."/>
            <person name="Hambleton S."/>
        </authorList>
    </citation>
    <scope>NUCLEOTIDE SEQUENCE</scope>
    <source>
        <strain evidence="2">DAOMC 236422</strain>
    </source>
</reference>
<reference evidence="2" key="2">
    <citation type="journal article" date="2019" name="IMA Fungus">
        <title>Genome sequencing and comparison of five Tilletia species to identify candidate genes for the detection of regulated species infecting wheat.</title>
        <authorList>
            <person name="Nguyen H.D.T."/>
            <person name="Sultana T."/>
            <person name="Kesanakurti P."/>
            <person name="Hambleton S."/>
        </authorList>
    </citation>
    <scope>NUCLEOTIDE SEQUENCE</scope>
    <source>
        <strain evidence="2">DAOMC 236422</strain>
    </source>
</reference>
<accession>A0A8X7N1V6</accession>
<evidence type="ECO:0000313" key="2">
    <source>
        <dbReference type="EMBL" id="KAE8262520.1"/>
    </source>
</evidence>
<dbReference type="EMBL" id="LWDG02000775">
    <property type="protein sequence ID" value="KAE8262520.1"/>
    <property type="molecule type" value="Genomic_DNA"/>
</dbReference>
<feature type="region of interest" description="Disordered" evidence="1">
    <location>
        <begin position="21"/>
        <end position="58"/>
    </location>
</feature>
<dbReference type="Gene3D" id="1.20.5.170">
    <property type="match status" value="1"/>
</dbReference>
<name>A0A8X7N1V6_9BASI</name>
<comment type="caution">
    <text evidence="2">The sequence shown here is derived from an EMBL/GenBank/DDBJ whole genome shotgun (WGS) entry which is preliminary data.</text>
</comment>
<evidence type="ECO:0000313" key="3">
    <source>
        <dbReference type="Proteomes" id="UP000078113"/>
    </source>
</evidence>
<organism evidence="2 3">
    <name type="scientific">Tilletia walkeri</name>
    <dbReference type="NCBI Taxonomy" id="117179"/>
    <lineage>
        <taxon>Eukaryota</taxon>
        <taxon>Fungi</taxon>
        <taxon>Dikarya</taxon>
        <taxon>Basidiomycota</taxon>
        <taxon>Ustilaginomycotina</taxon>
        <taxon>Exobasidiomycetes</taxon>
        <taxon>Tilletiales</taxon>
        <taxon>Tilletiaceae</taxon>
        <taxon>Tilletia</taxon>
    </lineage>
</organism>
<proteinExistence type="predicted"/>
<feature type="compositionally biased region" description="Basic residues" evidence="1">
    <location>
        <begin position="542"/>
        <end position="551"/>
    </location>
</feature>
<evidence type="ECO:0000256" key="1">
    <source>
        <dbReference type="SAM" id="MobiDB-lite"/>
    </source>
</evidence>